<dbReference type="EMBL" id="JANPWB010000009">
    <property type="protein sequence ID" value="KAJ1150775.1"/>
    <property type="molecule type" value="Genomic_DNA"/>
</dbReference>
<reference evidence="1" key="1">
    <citation type="journal article" date="2022" name="bioRxiv">
        <title>Sequencing and chromosome-scale assembly of the giantPleurodeles waltlgenome.</title>
        <authorList>
            <person name="Brown T."/>
            <person name="Elewa A."/>
            <person name="Iarovenko S."/>
            <person name="Subramanian E."/>
            <person name="Araus A.J."/>
            <person name="Petzold A."/>
            <person name="Susuki M."/>
            <person name="Suzuki K.-i.T."/>
            <person name="Hayashi T."/>
            <person name="Toyoda A."/>
            <person name="Oliveira C."/>
            <person name="Osipova E."/>
            <person name="Leigh N.D."/>
            <person name="Simon A."/>
            <person name="Yun M.H."/>
        </authorList>
    </citation>
    <scope>NUCLEOTIDE SEQUENCE</scope>
    <source>
        <strain evidence="1">20211129_DDA</strain>
        <tissue evidence="1">Liver</tissue>
    </source>
</reference>
<comment type="caution">
    <text evidence="1">The sequence shown here is derived from an EMBL/GenBank/DDBJ whole genome shotgun (WGS) entry which is preliminary data.</text>
</comment>
<keyword evidence="2" id="KW-1185">Reference proteome</keyword>
<organism evidence="1 2">
    <name type="scientific">Pleurodeles waltl</name>
    <name type="common">Iberian ribbed newt</name>
    <dbReference type="NCBI Taxonomy" id="8319"/>
    <lineage>
        <taxon>Eukaryota</taxon>
        <taxon>Metazoa</taxon>
        <taxon>Chordata</taxon>
        <taxon>Craniata</taxon>
        <taxon>Vertebrata</taxon>
        <taxon>Euteleostomi</taxon>
        <taxon>Amphibia</taxon>
        <taxon>Batrachia</taxon>
        <taxon>Caudata</taxon>
        <taxon>Salamandroidea</taxon>
        <taxon>Salamandridae</taxon>
        <taxon>Pleurodelinae</taxon>
        <taxon>Pleurodeles</taxon>
    </lineage>
</organism>
<accession>A0AAV7RGZ4</accession>
<protein>
    <submittedName>
        <fullName evidence="1">Uncharacterized protein</fullName>
    </submittedName>
</protein>
<proteinExistence type="predicted"/>
<sequence length="129" mass="14118">MKTSSSHIELFQHEKKDQQYLTVKISSLVEPCTAKASNRSPPEEFVKVTLKEVKILDGGEALPPAPLGSSQLHTTAQELRGEIHSDVGRLCCTLLARPGERSRAPASTDAADQLMVGHRLPSALFFLRL</sequence>
<evidence type="ECO:0000313" key="2">
    <source>
        <dbReference type="Proteomes" id="UP001066276"/>
    </source>
</evidence>
<evidence type="ECO:0000313" key="1">
    <source>
        <dbReference type="EMBL" id="KAJ1150775.1"/>
    </source>
</evidence>
<name>A0AAV7RGZ4_PLEWA</name>
<dbReference type="Proteomes" id="UP001066276">
    <property type="component" value="Chromosome 5"/>
</dbReference>
<dbReference type="AlphaFoldDB" id="A0AAV7RGZ4"/>
<gene>
    <name evidence="1" type="ORF">NDU88_003564</name>
</gene>